<dbReference type="Proteomes" id="UP000008456">
    <property type="component" value="Chromosome"/>
</dbReference>
<name>F3YBE1_MELPT</name>
<dbReference type="InterPro" id="IPR016977">
    <property type="entry name" value="ComGF"/>
</dbReference>
<evidence type="ECO:0000256" key="1">
    <source>
        <dbReference type="SAM" id="Phobius"/>
    </source>
</evidence>
<dbReference type="Pfam" id="PF15980">
    <property type="entry name" value="ComGF"/>
    <property type="match status" value="1"/>
</dbReference>
<sequence>MCVIISTLLQSTLFLLKKEEEQTKQLELARLLYEESQLFYVNNKVKHKTFKLGEEKYNILWQIQDKKTKKLQIDNNKRNIIIEKNPPSTKGFALFECLIALFILSILCLLFTSTIKYVETSNQQLLNKKEKEWQVFLIQLENELKDCTYIELFPSKVKFKNNTTEHTVWIEYKSKNIVKIDNGGYQPLLTGLSSATFTSKLPQIEIKGKFSNKKKYQGRILVKEEEK</sequence>
<dbReference type="STRING" id="940190.MPTP_1390"/>
<keyword evidence="1" id="KW-1133">Transmembrane helix</keyword>
<dbReference type="EMBL" id="AP012200">
    <property type="protein sequence ID" value="BAK21819.1"/>
    <property type="molecule type" value="Genomic_DNA"/>
</dbReference>
<proteinExistence type="predicted"/>
<dbReference type="NCBIfam" id="NF041002">
    <property type="entry name" value="pilin_ComGF"/>
    <property type="match status" value="1"/>
</dbReference>
<protein>
    <submittedName>
        <fullName evidence="2">Competence protein</fullName>
    </submittedName>
</protein>
<dbReference type="AlphaFoldDB" id="F3YBE1"/>
<organism evidence="2 3">
    <name type="scientific">Melissococcus plutonius (strain ATCC 35311 / DSM 29964 / CIP 104052 / LMG 20360 / NCIMB 702443)</name>
    <dbReference type="NCBI Taxonomy" id="940190"/>
    <lineage>
        <taxon>Bacteria</taxon>
        <taxon>Bacillati</taxon>
        <taxon>Bacillota</taxon>
        <taxon>Bacilli</taxon>
        <taxon>Lactobacillales</taxon>
        <taxon>Enterococcaceae</taxon>
        <taxon>Melissococcus</taxon>
    </lineage>
</organism>
<feature type="transmembrane region" description="Helical" evidence="1">
    <location>
        <begin position="92"/>
        <end position="112"/>
    </location>
</feature>
<keyword evidence="1" id="KW-0812">Transmembrane</keyword>
<reference key="2">
    <citation type="submission" date="2011-04" db="EMBL/GenBank/DDBJ databases">
        <title>Whole genome sequence of Melissococcus plutonius ATCC 35311.</title>
        <authorList>
            <person name="Okumura K."/>
            <person name="Arai R."/>
            <person name="Osaki M."/>
            <person name="Okura M."/>
            <person name="Kirikae T."/>
            <person name="Takamatsu D."/>
            <person name="Akiyama T."/>
        </authorList>
    </citation>
    <scope>NUCLEOTIDE SEQUENCE</scope>
    <source>
        <strain>ATCC 35311</strain>
    </source>
</reference>
<keyword evidence="3" id="KW-1185">Reference proteome</keyword>
<keyword evidence="1" id="KW-0472">Membrane</keyword>
<accession>F3YBE1</accession>
<reference evidence="2 3" key="1">
    <citation type="journal article" date="2011" name="J. Bacteriol.">
        <title>Complete genome sequence of Melissococcus plutonius ATCC 35311.</title>
        <authorList>
            <person name="Okumura K."/>
            <person name="Arai R."/>
            <person name="Okura M."/>
            <person name="Kirikae T."/>
            <person name="Takamatsu D."/>
            <person name="Osaki M."/>
            <person name="Miyoshi-Akiyama T."/>
        </authorList>
    </citation>
    <scope>NUCLEOTIDE SEQUENCE [LARGE SCALE GENOMIC DNA]</scope>
    <source>
        <strain evidence="3">ATCC 35311 / CIP 104052 / LMG 20360 / NCIMB 702443</strain>
    </source>
</reference>
<dbReference type="KEGG" id="mps:MPTP_1390"/>
<dbReference type="HOGENOM" id="CLU_1218586_0_0_9"/>
<evidence type="ECO:0000313" key="3">
    <source>
        <dbReference type="Proteomes" id="UP000008456"/>
    </source>
</evidence>
<evidence type="ECO:0000313" key="2">
    <source>
        <dbReference type="EMBL" id="BAK21819.1"/>
    </source>
</evidence>
<gene>
    <name evidence="2" type="ordered locus">MPTP_1390</name>
</gene>